<evidence type="ECO:0000313" key="6">
    <source>
        <dbReference type="Proteomes" id="UP000837932"/>
    </source>
</evidence>
<dbReference type="InterPro" id="IPR044946">
    <property type="entry name" value="Restrct_endonuc_typeI_TRD_sf"/>
</dbReference>
<accession>A0ABM9AQH0</accession>
<name>A0ABM9AQH0_9BACT</name>
<dbReference type="InterPro" id="IPR052021">
    <property type="entry name" value="Type-I_RS_S_subunit"/>
</dbReference>
<dbReference type="InterPro" id="IPR000055">
    <property type="entry name" value="Restrct_endonuc_typeI_TRD"/>
</dbReference>
<feature type="domain" description="Type I restriction modification DNA specificity" evidence="4">
    <location>
        <begin position="5"/>
        <end position="101"/>
    </location>
</feature>
<evidence type="ECO:0000313" key="5">
    <source>
        <dbReference type="EMBL" id="CAH0996188.1"/>
    </source>
</evidence>
<dbReference type="PANTHER" id="PTHR30408:SF12">
    <property type="entry name" value="TYPE I RESTRICTION ENZYME MJAVIII SPECIFICITY SUBUNIT"/>
    <property type="match status" value="1"/>
</dbReference>
<dbReference type="SUPFAM" id="SSF116734">
    <property type="entry name" value="DNA methylase specificity domain"/>
    <property type="match status" value="1"/>
</dbReference>
<proteinExistence type="inferred from homology"/>
<dbReference type="Gene3D" id="3.90.220.20">
    <property type="entry name" value="DNA methylase specificity domains"/>
    <property type="match status" value="1"/>
</dbReference>
<protein>
    <recommendedName>
        <fullName evidence="4">Type I restriction modification DNA specificity domain-containing protein</fullName>
    </recommendedName>
</protein>
<gene>
    <name evidence="5" type="ORF">EMA8858_02318</name>
</gene>
<evidence type="ECO:0000256" key="2">
    <source>
        <dbReference type="ARBA" id="ARBA00022747"/>
    </source>
</evidence>
<dbReference type="Proteomes" id="UP000837932">
    <property type="component" value="Unassembled WGS sequence"/>
</dbReference>
<sequence>MTRTGNTGMVVTNVEGAFHNNFFKIAYPNYIIFYFLNLIQTQTQILKLAGTSTISDLNHSDFYRIKIQLPQLPEQTKIANFLTAIDEKIQALKQKKTLLEQYKKDSCNRFFHRS</sequence>
<comment type="similarity">
    <text evidence="1">Belongs to the type-I restriction system S methylase family.</text>
</comment>
<keyword evidence="6" id="KW-1185">Reference proteome</keyword>
<evidence type="ECO:0000256" key="3">
    <source>
        <dbReference type="ARBA" id="ARBA00023125"/>
    </source>
</evidence>
<organism evidence="5 6">
    <name type="scientific">Emticicia aquatica</name>
    <dbReference type="NCBI Taxonomy" id="1681835"/>
    <lineage>
        <taxon>Bacteria</taxon>
        <taxon>Pseudomonadati</taxon>
        <taxon>Bacteroidota</taxon>
        <taxon>Cytophagia</taxon>
        <taxon>Cytophagales</taxon>
        <taxon>Leadbetterellaceae</taxon>
        <taxon>Emticicia</taxon>
    </lineage>
</organism>
<evidence type="ECO:0000256" key="1">
    <source>
        <dbReference type="ARBA" id="ARBA00010923"/>
    </source>
</evidence>
<keyword evidence="3" id="KW-0238">DNA-binding</keyword>
<reference evidence="5" key="1">
    <citation type="submission" date="2021-12" db="EMBL/GenBank/DDBJ databases">
        <authorList>
            <person name="Rodrigo-Torres L."/>
            <person name="Arahal R. D."/>
            <person name="Lucena T."/>
        </authorList>
    </citation>
    <scope>NUCLEOTIDE SEQUENCE</scope>
    <source>
        <strain evidence="5">CECT 8858</strain>
    </source>
</reference>
<dbReference type="PANTHER" id="PTHR30408">
    <property type="entry name" value="TYPE-1 RESTRICTION ENZYME ECOKI SPECIFICITY PROTEIN"/>
    <property type="match status" value="1"/>
</dbReference>
<dbReference type="EMBL" id="CAKLPY010000002">
    <property type="protein sequence ID" value="CAH0996188.1"/>
    <property type="molecule type" value="Genomic_DNA"/>
</dbReference>
<comment type="caution">
    <text evidence="5">The sequence shown here is derived from an EMBL/GenBank/DDBJ whole genome shotgun (WGS) entry which is preliminary data.</text>
</comment>
<keyword evidence="2" id="KW-0680">Restriction system</keyword>
<dbReference type="Pfam" id="PF01420">
    <property type="entry name" value="Methylase_S"/>
    <property type="match status" value="1"/>
</dbReference>
<evidence type="ECO:0000259" key="4">
    <source>
        <dbReference type="Pfam" id="PF01420"/>
    </source>
</evidence>